<evidence type="ECO:0000313" key="2">
    <source>
        <dbReference type="Proteomes" id="UP000825933"/>
    </source>
</evidence>
<name>A0A8T5V290_9EURY</name>
<dbReference type="Pfam" id="PF09373">
    <property type="entry name" value="PMBR"/>
    <property type="match status" value="1"/>
</dbReference>
<dbReference type="Proteomes" id="UP000825933">
    <property type="component" value="Unassembled WGS sequence"/>
</dbReference>
<reference evidence="2" key="1">
    <citation type="journal article" date="2022" name="Microbiol. Resour. Announc.">
        <title>Draft Genome Sequence of a Methanogenic Archaeon from West Spitsbergen Permafrost.</title>
        <authorList>
            <person name="Trubitsyn V."/>
            <person name="Rivkina E."/>
            <person name="Shcherbakova V."/>
        </authorList>
    </citation>
    <scope>NUCLEOTIDE SEQUENCE [LARGE SCALE GENOMIC DNA]</scope>
    <source>
        <strain evidence="2">VT</strain>
    </source>
</reference>
<dbReference type="EMBL" id="JAIOUQ010000017">
    <property type="protein sequence ID" value="MBZ2167069.1"/>
    <property type="molecule type" value="Genomic_DNA"/>
</dbReference>
<evidence type="ECO:0008006" key="3">
    <source>
        <dbReference type="Google" id="ProtNLM"/>
    </source>
</evidence>
<gene>
    <name evidence="1" type="ORF">K8N75_13570</name>
</gene>
<dbReference type="RefSeq" id="WP_223792606.1">
    <property type="nucleotide sequence ID" value="NZ_JAIOUQ010000017.1"/>
</dbReference>
<sequence length="394" mass="43521">MLIKKVLLIMLGVLMLLSIGTSAAVTTQSTTYNTSQISQAAVTVKHNVETNYSLQSKVTVGGKNVTNSQFLYLLTSATNNVANGKGKNLINIKKVSYPTNPQETLTSGTIKKTEYVGIATRINSYINKYGKLPNYVTTTKGKMKYQSMVYMYSKIMTYYNVNKVLPSTVSVKSWYAQTLGPAGKLNATLKNGKVLGSNKYGYVKLYGPYGNVSSKNKVAVIVGVHAQEQQTHIAMLNAISNLSSSLKNVQIWVYRVVVYTQYQKDYTLSRVYGQDLAHYYIVPNIGTSYKLVVDTHGNRGTSQYTGYPNFVFAPLANTKSVSFAYTLINSAYTNGKLKYHYLGDGTSPPRVTIPIANKGIPTIVYEQYENQANYAQVLYKHALEVVKAINGVFA</sequence>
<proteinExistence type="predicted"/>
<accession>A0A8T5V290</accession>
<dbReference type="AlphaFoldDB" id="A0A8T5V290"/>
<protein>
    <recommendedName>
        <fullName evidence="3">Pseudomurein-binding repeat-containing protein</fullName>
    </recommendedName>
</protein>
<organism evidence="1 2">
    <name type="scientific">Methanobacterium spitsbergense</name>
    <dbReference type="NCBI Taxonomy" id="2874285"/>
    <lineage>
        <taxon>Archaea</taxon>
        <taxon>Methanobacteriati</taxon>
        <taxon>Methanobacteriota</taxon>
        <taxon>Methanomada group</taxon>
        <taxon>Methanobacteria</taxon>
        <taxon>Methanobacteriales</taxon>
        <taxon>Methanobacteriaceae</taxon>
        <taxon>Methanobacterium</taxon>
    </lineage>
</organism>
<dbReference type="InterPro" id="IPR018975">
    <property type="entry name" value="Pseudomurein-binding_repeat"/>
</dbReference>
<keyword evidence="2" id="KW-1185">Reference proteome</keyword>
<evidence type="ECO:0000313" key="1">
    <source>
        <dbReference type="EMBL" id="MBZ2167069.1"/>
    </source>
</evidence>
<comment type="caution">
    <text evidence="1">The sequence shown here is derived from an EMBL/GenBank/DDBJ whole genome shotgun (WGS) entry which is preliminary data.</text>
</comment>